<accession>A0ABD3FEM2</accession>
<reference evidence="1 2" key="1">
    <citation type="submission" date="2024-09" db="EMBL/GenBank/DDBJ databases">
        <title>Genome sequencing and assembly of Phytophthora oleae, isolate VK10A, causative agent of rot of olive drupes.</title>
        <authorList>
            <person name="Conti Taguali S."/>
            <person name="Riolo M."/>
            <person name="La Spada F."/>
            <person name="Cacciola S.O."/>
            <person name="Dionisio G."/>
        </authorList>
    </citation>
    <scope>NUCLEOTIDE SEQUENCE [LARGE SCALE GENOMIC DNA]</scope>
    <source>
        <strain evidence="1 2">VK10A</strain>
    </source>
</reference>
<dbReference type="Proteomes" id="UP001632037">
    <property type="component" value="Unassembled WGS sequence"/>
</dbReference>
<keyword evidence="2" id="KW-1185">Reference proteome</keyword>
<evidence type="ECO:0000313" key="2">
    <source>
        <dbReference type="Proteomes" id="UP001632037"/>
    </source>
</evidence>
<dbReference type="AlphaFoldDB" id="A0ABD3FEM2"/>
<sequence>MISLPRLLRVDCNDIVCQAEKHPEGRTVIMLVTPANTKMKKLVVSATNVFGHELKCGYYCGTNLSGMNAGTKFSKVDLGNARNIVIQFVKANSRGKLTDFGTLILPESAQGHEVTFFWPNDVGNF</sequence>
<proteinExistence type="predicted"/>
<organism evidence="1 2">
    <name type="scientific">Phytophthora oleae</name>
    <dbReference type="NCBI Taxonomy" id="2107226"/>
    <lineage>
        <taxon>Eukaryota</taxon>
        <taxon>Sar</taxon>
        <taxon>Stramenopiles</taxon>
        <taxon>Oomycota</taxon>
        <taxon>Peronosporomycetes</taxon>
        <taxon>Peronosporales</taxon>
        <taxon>Peronosporaceae</taxon>
        <taxon>Phytophthora</taxon>
    </lineage>
</organism>
<name>A0ABD3FEM2_9STRA</name>
<protein>
    <submittedName>
        <fullName evidence="1">Uncharacterized protein</fullName>
    </submittedName>
</protein>
<comment type="caution">
    <text evidence="1">The sequence shown here is derived from an EMBL/GenBank/DDBJ whole genome shotgun (WGS) entry which is preliminary data.</text>
</comment>
<evidence type="ECO:0000313" key="1">
    <source>
        <dbReference type="EMBL" id="KAL3664851.1"/>
    </source>
</evidence>
<dbReference type="EMBL" id="JBIMZQ010000022">
    <property type="protein sequence ID" value="KAL3664851.1"/>
    <property type="molecule type" value="Genomic_DNA"/>
</dbReference>
<gene>
    <name evidence="1" type="ORF">V7S43_010029</name>
</gene>